<evidence type="ECO:0000313" key="4">
    <source>
        <dbReference type="Proteomes" id="UP000319941"/>
    </source>
</evidence>
<comment type="similarity">
    <text evidence="1">Belongs to the metallo-dependent hydrolases superfamily.</text>
</comment>
<keyword evidence="3" id="KW-0378">Hydrolase</keyword>
<dbReference type="InterPro" id="IPR032466">
    <property type="entry name" value="Metal_Hydrolase"/>
</dbReference>
<dbReference type="EMBL" id="VNFH01000004">
    <property type="protein sequence ID" value="TVU71323.1"/>
    <property type="molecule type" value="Genomic_DNA"/>
</dbReference>
<evidence type="ECO:0000313" key="3">
    <source>
        <dbReference type="EMBL" id="TVU71323.1"/>
    </source>
</evidence>
<protein>
    <submittedName>
        <fullName evidence="3">Amidohydrolase family protein</fullName>
    </submittedName>
</protein>
<accession>A0A558HQB9</accession>
<keyword evidence="4" id="KW-1185">Reference proteome</keyword>
<dbReference type="InterPro" id="IPR006680">
    <property type="entry name" value="Amidohydro-rel"/>
</dbReference>
<dbReference type="InterPro" id="IPR052350">
    <property type="entry name" value="Metallo-dep_Lactonases"/>
</dbReference>
<sequence length="338" mass="37542">MTDTSIQREPSQSQPLIDAHHHLWALDGQVAYPWLEDSPVENFFLGDYAAIRQPFQIADLKRLVPEGFELVGSVHCEAEASRPQAEKETRWITEQAAIHGLPSAHVGWAAFGTEACAAQLDAQCDSALFRGVRAKPVTAATPQTRQTVTGVADSLQDPRWCEGLTLLKARDLSWDLRVPAWHLEEAATTLQDYPGLRVILNHSGLPWDRTPEGLAQWRAGMRALSENPNVAVKLSELGTPWHAWDASANHELLCEVLDIFGPRRCLFASNFPVSGLKVSYGDWLSLVTGAIAQTASHDQRQIAFDQVLHDNAIHWYRLPIAAITHDARPTQHARQETP</sequence>
<reference evidence="3 4" key="1">
    <citation type="submission" date="2019-07" db="EMBL/GenBank/DDBJ databases">
        <title>Diversity of Bacteria from Kongsfjorden, Arctic.</title>
        <authorList>
            <person name="Yu Y."/>
        </authorList>
    </citation>
    <scope>NUCLEOTIDE SEQUENCE [LARGE SCALE GENOMIC DNA]</scope>
    <source>
        <strain evidence="3 4">SM1923</strain>
    </source>
</reference>
<dbReference type="OrthoDB" id="9787654at2"/>
<dbReference type="SUPFAM" id="SSF51556">
    <property type="entry name" value="Metallo-dependent hydrolases"/>
    <property type="match status" value="1"/>
</dbReference>
<feature type="domain" description="Amidohydrolase-related" evidence="2">
    <location>
        <begin position="17"/>
        <end position="318"/>
    </location>
</feature>
<comment type="caution">
    <text evidence="3">The sequence shown here is derived from an EMBL/GenBank/DDBJ whole genome shotgun (WGS) entry which is preliminary data.</text>
</comment>
<evidence type="ECO:0000259" key="2">
    <source>
        <dbReference type="Pfam" id="PF04909"/>
    </source>
</evidence>
<dbReference type="AlphaFoldDB" id="A0A558HQB9"/>
<dbReference type="STRING" id="553385.GCA_000591415_02591"/>
<dbReference type="Gene3D" id="3.20.20.140">
    <property type="entry name" value="Metal-dependent hydrolases"/>
    <property type="match status" value="1"/>
</dbReference>
<gene>
    <name evidence="3" type="ORF">FQP86_07335</name>
</gene>
<organism evidence="3 4">
    <name type="scientific">Cobetia crustatorum</name>
    <dbReference type="NCBI Taxonomy" id="553385"/>
    <lineage>
        <taxon>Bacteria</taxon>
        <taxon>Pseudomonadati</taxon>
        <taxon>Pseudomonadota</taxon>
        <taxon>Gammaproteobacteria</taxon>
        <taxon>Oceanospirillales</taxon>
        <taxon>Halomonadaceae</taxon>
        <taxon>Cobetia</taxon>
    </lineage>
</organism>
<dbReference type="Pfam" id="PF04909">
    <property type="entry name" value="Amidohydro_2"/>
    <property type="match status" value="1"/>
</dbReference>
<dbReference type="PANTHER" id="PTHR43569:SF1">
    <property type="entry name" value="BLL3371 PROTEIN"/>
    <property type="match status" value="1"/>
</dbReference>
<name>A0A558HQB9_9GAMM</name>
<dbReference type="GO" id="GO:0016787">
    <property type="term" value="F:hydrolase activity"/>
    <property type="evidence" value="ECO:0007669"/>
    <property type="project" value="UniProtKB-KW"/>
</dbReference>
<dbReference type="RefSeq" id="WP_144727205.1">
    <property type="nucleotide sequence ID" value="NZ_CAWOWR010000097.1"/>
</dbReference>
<evidence type="ECO:0000256" key="1">
    <source>
        <dbReference type="ARBA" id="ARBA00038310"/>
    </source>
</evidence>
<dbReference type="Proteomes" id="UP000319941">
    <property type="component" value="Unassembled WGS sequence"/>
</dbReference>
<dbReference type="PANTHER" id="PTHR43569">
    <property type="entry name" value="AMIDOHYDROLASE"/>
    <property type="match status" value="1"/>
</dbReference>
<proteinExistence type="inferred from homology"/>